<proteinExistence type="predicted"/>
<dbReference type="InterPro" id="IPR003029">
    <property type="entry name" value="S1_domain"/>
</dbReference>
<dbReference type="AlphaFoldDB" id="A0A8X6IRD4"/>
<dbReference type="CDD" id="cd05693">
    <property type="entry name" value="S1_Rrp5_repeat_hs1_sc1"/>
    <property type="match status" value="1"/>
</dbReference>
<accession>A0A8X6IRD4</accession>
<keyword evidence="4" id="KW-0812">Transmembrane</keyword>
<evidence type="ECO:0000256" key="3">
    <source>
        <dbReference type="ARBA" id="ARBA00023242"/>
    </source>
</evidence>
<keyword evidence="3" id="KW-0539">Nucleus</keyword>
<evidence type="ECO:0000256" key="2">
    <source>
        <dbReference type="ARBA" id="ARBA00022737"/>
    </source>
</evidence>
<dbReference type="InterPro" id="IPR045209">
    <property type="entry name" value="Rrp5"/>
</dbReference>
<evidence type="ECO:0000256" key="4">
    <source>
        <dbReference type="SAM" id="Phobius"/>
    </source>
</evidence>
<feature type="transmembrane region" description="Helical" evidence="4">
    <location>
        <begin position="65"/>
        <end position="87"/>
    </location>
</feature>
<feature type="domain" description="S1 motif" evidence="5">
    <location>
        <begin position="488"/>
        <end position="565"/>
    </location>
</feature>
<protein>
    <submittedName>
        <fullName evidence="6">Protein RRP5 homolog</fullName>
    </submittedName>
</protein>
<feature type="domain" description="S1 motif" evidence="5">
    <location>
        <begin position="673"/>
        <end position="745"/>
    </location>
</feature>
<dbReference type="PROSITE" id="PS50126">
    <property type="entry name" value="S1"/>
    <property type="match status" value="6"/>
</dbReference>
<comment type="subcellular location">
    <subcellularLocation>
        <location evidence="1">Nucleus</location>
    </subcellularLocation>
</comment>
<dbReference type="PANTHER" id="PTHR23270:SF10">
    <property type="entry name" value="PROTEIN RRP5 HOMOLOG"/>
    <property type="match status" value="1"/>
</dbReference>
<keyword evidence="4" id="KW-1133">Transmembrane helix</keyword>
<feature type="domain" description="S1 motif" evidence="5">
    <location>
        <begin position="955"/>
        <end position="1030"/>
    </location>
</feature>
<dbReference type="InterPro" id="IPR048059">
    <property type="entry name" value="Rrp5_S1_rpt_hs1_sc1"/>
</dbReference>
<evidence type="ECO:0000259" key="5">
    <source>
        <dbReference type="PROSITE" id="PS50126"/>
    </source>
</evidence>
<evidence type="ECO:0000313" key="6">
    <source>
        <dbReference type="EMBL" id="GFS54486.1"/>
    </source>
</evidence>
<evidence type="ECO:0000313" key="7">
    <source>
        <dbReference type="Proteomes" id="UP000887013"/>
    </source>
</evidence>
<dbReference type="Proteomes" id="UP000887013">
    <property type="component" value="Unassembled WGS sequence"/>
</dbReference>
<dbReference type="SUPFAM" id="SSF50249">
    <property type="entry name" value="Nucleic acid-binding proteins"/>
    <property type="match status" value="7"/>
</dbReference>
<organism evidence="6 7">
    <name type="scientific">Nephila pilipes</name>
    <name type="common">Giant wood spider</name>
    <name type="synonym">Nephila maculata</name>
    <dbReference type="NCBI Taxonomy" id="299642"/>
    <lineage>
        <taxon>Eukaryota</taxon>
        <taxon>Metazoa</taxon>
        <taxon>Ecdysozoa</taxon>
        <taxon>Arthropoda</taxon>
        <taxon>Chelicerata</taxon>
        <taxon>Arachnida</taxon>
        <taxon>Araneae</taxon>
        <taxon>Araneomorphae</taxon>
        <taxon>Entelegynae</taxon>
        <taxon>Araneoidea</taxon>
        <taxon>Nephilidae</taxon>
        <taxon>Nephila</taxon>
    </lineage>
</organism>
<dbReference type="SMART" id="SM00316">
    <property type="entry name" value="S1"/>
    <property type="match status" value="8"/>
</dbReference>
<reference evidence="6" key="1">
    <citation type="submission" date="2020-08" db="EMBL/GenBank/DDBJ databases">
        <title>Multicomponent nature underlies the extraordinary mechanical properties of spider dragline silk.</title>
        <authorList>
            <person name="Kono N."/>
            <person name="Nakamura H."/>
            <person name="Mori M."/>
            <person name="Yoshida Y."/>
            <person name="Ohtoshi R."/>
            <person name="Malay A.D."/>
            <person name="Moran D.A.P."/>
            <person name="Tomita M."/>
            <person name="Numata K."/>
            <person name="Arakawa K."/>
        </authorList>
    </citation>
    <scope>NUCLEOTIDE SEQUENCE</scope>
</reference>
<dbReference type="GO" id="GO:0006364">
    <property type="term" value="P:rRNA processing"/>
    <property type="evidence" value="ECO:0007669"/>
    <property type="project" value="InterPro"/>
</dbReference>
<feature type="domain" description="S1 motif" evidence="5">
    <location>
        <begin position="770"/>
        <end position="847"/>
    </location>
</feature>
<feature type="domain" description="S1 motif" evidence="5">
    <location>
        <begin position="856"/>
        <end position="928"/>
    </location>
</feature>
<name>A0A8X6IRD4_NEPPI</name>
<dbReference type="GO" id="GO:0003723">
    <property type="term" value="F:RNA binding"/>
    <property type="evidence" value="ECO:0007669"/>
    <property type="project" value="TreeGrafter"/>
</dbReference>
<dbReference type="PANTHER" id="PTHR23270">
    <property type="entry name" value="PROGRAMMED CELL DEATH PROTEIN 11 PRE-RRNA PROCESSING PROTEIN RRP5"/>
    <property type="match status" value="1"/>
</dbReference>
<keyword evidence="4" id="KW-0472">Membrane</keyword>
<dbReference type="Gene3D" id="2.40.50.140">
    <property type="entry name" value="Nucleic acid-binding proteins"/>
    <property type="match status" value="6"/>
</dbReference>
<keyword evidence="7" id="KW-1185">Reference proteome</keyword>
<comment type="caution">
    <text evidence="6">The sequence shown here is derived from an EMBL/GenBank/DDBJ whole genome shotgun (WGS) entry which is preliminary data.</text>
</comment>
<feature type="domain" description="S1 motif" evidence="5">
    <location>
        <begin position="577"/>
        <end position="640"/>
    </location>
</feature>
<dbReference type="GO" id="GO:0032040">
    <property type="term" value="C:small-subunit processome"/>
    <property type="evidence" value="ECO:0007669"/>
    <property type="project" value="TreeGrafter"/>
</dbReference>
<sequence>MVRKTAKKSRSRKQQIGATPKLEVHDRFAEVVSPVNGGQPVQKPGKWGSLAKTSNVKEDYQTTSYFFYEAFFITLKVLSIVLLYHIYAMKRKFSTERNSQKGKVQKTFKEDSATSDTVKGEILEFQTLREGMLLLGCVIEIQQNYLSMSLPGCLVGRVPLVNISTKYTEAIRNSTVGELEEDLEVSLDSIFEQGALFPCKVLRVFIEEKKKIIELSINPQDVNKELRLSSIYPKMVLHVAVQSIEDHGYVMDIGVKDVKGFLPFNATSGQKNLTIGQIIPASVRTLPSEMNGNVAWLSELNFNEAFPEIEDESLKLASLLPGTNVIAYITEVKKAFFYAKCMDFDACTNALTVGNIYKKLDVADKVCGTVLFIHPETHMIYLHLGSKPTPNSFNNFFKVKRFDLLKNVKYLHSWHYRLFFKDCHGVAGFVKQNELEIAGISKESLSKNQIVPKARVVFLHYMDNLVHLSFTKSLLENEIFRPQDTQVGDIYEATVIEHTSRGMLVKVCISFTGLVRLIHISDSFVTKPEKLHPVGSKIKCRAVSLSPRGFHHFTCKESLLNLPSEDILKSYEQAQPGEMYKGVIVQKTEAHIVVLFFNNVKGVVFSDNFTESFVFFVGQTVPCQVLSCDPVQKKLQLSLKGYQTRKESKSKEMKHLEPKKLTKAKEKKHLEPEKLVKAIIKSINGHHLVILLEGDFLGRIHITELGCTEENKKPLTKFTVGKQLKVHVFDTTLKKSINFLAVSHRKMKIVYECSFEYPPPVPVDKIFYPGMSVIGFVKEIGQTSATIWLSPSQLGELDYLNISDNPKDLRKLGKKLRVGLSLAVDILEVKKNPKGKGGGYRIDLSKHENLPIIKAGHNIIGRVQNATHEEGLILKLPLGYTGVVHLTDMQDVFSPINTVLSKYYALRFIRCHVLEVNHATKFCLLSIRNSRLFNYDKNSLKDFQPELTIKDLKKGKKVKGYIIIIEDDHLIVNIGRNLNGKVSFHNCSTYDCPLCEFCQNTLQKYSVGDVLDVVIQRVAAKKNLHFLSLPELTDLEANQHRRLNITEDINWNEL</sequence>
<dbReference type="InterPro" id="IPR012340">
    <property type="entry name" value="NA-bd_OB-fold"/>
</dbReference>
<gene>
    <name evidence="6" type="primary">PDCD11</name>
    <name evidence="6" type="ORF">NPIL_592912</name>
</gene>
<dbReference type="EMBL" id="BMAW01092375">
    <property type="protein sequence ID" value="GFS54486.1"/>
    <property type="molecule type" value="Genomic_DNA"/>
</dbReference>
<keyword evidence="2" id="KW-0677">Repeat</keyword>
<dbReference type="OrthoDB" id="412781at2759"/>
<evidence type="ECO:0000256" key="1">
    <source>
        <dbReference type="ARBA" id="ARBA00004123"/>
    </source>
</evidence>